<evidence type="ECO:0000313" key="2">
    <source>
        <dbReference type="Proteomes" id="UP000752696"/>
    </source>
</evidence>
<evidence type="ECO:0000313" key="1">
    <source>
        <dbReference type="EMBL" id="CAD1474565.1"/>
    </source>
</evidence>
<name>A0A6V7H5E3_9HYME</name>
<feature type="non-terminal residue" evidence="1">
    <location>
        <position position="1"/>
    </location>
</feature>
<gene>
    <name evidence="1" type="ORF">MHI_LOCUS478610</name>
</gene>
<keyword evidence="2" id="KW-1185">Reference proteome</keyword>
<comment type="caution">
    <text evidence="1">The sequence shown here is derived from an EMBL/GenBank/DDBJ whole genome shotgun (WGS) entry which is preliminary data.</text>
</comment>
<protein>
    <submittedName>
        <fullName evidence="1">Uncharacterized protein</fullName>
    </submittedName>
</protein>
<dbReference type="Proteomes" id="UP000752696">
    <property type="component" value="Unassembled WGS sequence"/>
</dbReference>
<sequence>KIKSRSCYVKFVIQLYTLTTGIIKPLLNLTISRQVQYSQKSGR</sequence>
<dbReference type="AlphaFoldDB" id="A0A6V7H5E3"/>
<proteinExistence type="predicted"/>
<organism evidence="1 2">
    <name type="scientific">Heterotrigona itama</name>
    <dbReference type="NCBI Taxonomy" id="395501"/>
    <lineage>
        <taxon>Eukaryota</taxon>
        <taxon>Metazoa</taxon>
        <taxon>Ecdysozoa</taxon>
        <taxon>Arthropoda</taxon>
        <taxon>Hexapoda</taxon>
        <taxon>Insecta</taxon>
        <taxon>Pterygota</taxon>
        <taxon>Neoptera</taxon>
        <taxon>Endopterygota</taxon>
        <taxon>Hymenoptera</taxon>
        <taxon>Apocrita</taxon>
        <taxon>Aculeata</taxon>
        <taxon>Apoidea</taxon>
        <taxon>Anthophila</taxon>
        <taxon>Apidae</taxon>
        <taxon>Heterotrigona</taxon>
    </lineage>
</organism>
<accession>A0A6V7H5E3</accession>
<dbReference type="EMBL" id="CAJDYZ010007702">
    <property type="protein sequence ID" value="CAD1474565.1"/>
    <property type="molecule type" value="Genomic_DNA"/>
</dbReference>
<reference evidence="1" key="1">
    <citation type="submission" date="2020-07" db="EMBL/GenBank/DDBJ databases">
        <authorList>
            <person name="Nazaruddin N."/>
        </authorList>
    </citation>
    <scope>NUCLEOTIDE SEQUENCE</scope>
</reference>